<keyword evidence="4 6" id="KW-1133">Transmembrane helix</keyword>
<organism evidence="7 8">
    <name type="scientific">Terrihalobacillus insolitus</name>
    <dbReference type="NCBI Taxonomy" id="2950438"/>
    <lineage>
        <taxon>Bacteria</taxon>
        <taxon>Bacillati</taxon>
        <taxon>Bacillota</taxon>
        <taxon>Bacilli</taxon>
        <taxon>Bacillales</taxon>
        <taxon>Bacillaceae</taxon>
        <taxon>Terrihalobacillus</taxon>
    </lineage>
</organism>
<sequence>MQQYQNMITRQRKWMFFLLALLVLGAGFTPYPRIFLGLILGAVISFFNLWLLQSKVNKLGHAVAKQKSAHSIGTFTRLAAAVLAVLIALRFEDYFHLVSVIIGLMTAYLVIMIDFIYFRFRD</sequence>
<keyword evidence="3 6" id="KW-0812">Transmembrane</keyword>
<keyword evidence="8" id="KW-1185">Reference proteome</keyword>
<accession>A0A9X3WXC1</accession>
<evidence type="ECO:0000256" key="5">
    <source>
        <dbReference type="ARBA" id="ARBA00023136"/>
    </source>
</evidence>
<protein>
    <submittedName>
        <fullName evidence="7">ATP synthase subunit I</fullName>
    </submittedName>
</protein>
<evidence type="ECO:0000256" key="2">
    <source>
        <dbReference type="ARBA" id="ARBA00022475"/>
    </source>
</evidence>
<dbReference type="Pfam" id="PF03899">
    <property type="entry name" value="ATP-synt_I"/>
    <property type="match status" value="1"/>
</dbReference>
<feature type="transmembrane region" description="Helical" evidence="6">
    <location>
        <begin position="12"/>
        <end position="28"/>
    </location>
</feature>
<dbReference type="InterPro" id="IPR039072">
    <property type="entry name" value="ATP_synth_I_Bacilli"/>
</dbReference>
<evidence type="ECO:0000256" key="4">
    <source>
        <dbReference type="ARBA" id="ARBA00022989"/>
    </source>
</evidence>
<feature type="transmembrane region" description="Helical" evidence="6">
    <location>
        <begin position="72"/>
        <end position="91"/>
    </location>
</feature>
<evidence type="ECO:0000256" key="3">
    <source>
        <dbReference type="ARBA" id="ARBA00022692"/>
    </source>
</evidence>
<dbReference type="PANTHER" id="PTHR40035">
    <property type="entry name" value="ATP SYNTHASE PROTEIN I"/>
    <property type="match status" value="1"/>
</dbReference>
<dbReference type="EMBL" id="JAMQKB010000010">
    <property type="protein sequence ID" value="MDC3425029.1"/>
    <property type="molecule type" value="Genomic_DNA"/>
</dbReference>
<evidence type="ECO:0000313" key="8">
    <source>
        <dbReference type="Proteomes" id="UP001145050"/>
    </source>
</evidence>
<comment type="caution">
    <text evidence="7">The sequence shown here is derived from an EMBL/GenBank/DDBJ whole genome shotgun (WGS) entry which is preliminary data.</text>
</comment>
<dbReference type="AlphaFoldDB" id="A0A9X3WXC1"/>
<evidence type="ECO:0000256" key="1">
    <source>
        <dbReference type="ARBA" id="ARBA00004651"/>
    </source>
</evidence>
<dbReference type="GO" id="GO:0005886">
    <property type="term" value="C:plasma membrane"/>
    <property type="evidence" value="ECO:0007669"/>
    <property type="project" value="UniProtKB-SubCell"/>
</dbReference>
<name>A0A9X3WXC1_9BACI</name>
<dbReference type="InterPro" id="IPR005598">
    <property type="entry name" value="ATP_synth_I"/>
</dbReference>
<dbReference type="Proteomes" id="UP001145050">
    <property type="component" value="Unassembled WGS sequence"/>
</dbReference>
<feature type="transmembrane region" description="Helical" evidence="6">
    <location>
        <begin position="97"/>
        <end position="118"/>
    </location>
</feature>
<keyword evidence="5 6" id="KW-0472">Membrane</keyword>
<reference evidence="7" key="1">
    <citation type="submission" date="2022-06" db="EMBL/GenBank/DDBJ databases">
        <title>Aquibacillus sp. a new bacterium isolated from soil saline samples.</title>
        <authorList>
            <person name="Galisteo C."/>
            <person name="De La Haba R."/>
            <person name="Sanchez-Porro C."/>
            <person name="Ventosa A."/>
        </authorList>
    </citation>
    <scope>NUCLEOTIDE SEQUENCE</scope>
    <source>
        <strain evidence="7">3ASR75-11</strain>
    </source>
</reference>
<comment type="subcellular location">
    <subcellularLocation>
        <location evidence="1">Cell membrane</location>
        <topology evidence="1">Multi-pass membrane protein</topology>
    </subcellularLocation>
</comment>
<gene>
    <name evidence="7" type="ORF">NC797_10985</name>
</gene>
<dbReference type="PANTHER" id="PTHR40035:SF1">
    <property type="entry name" value="ATP SYNTHASE PROTEIN I"/>
    <property type="match status" value="1"/>
</dbReference>
<proteinExistence type="predicted"/>
<evidence type="ECO:0000256" key="6">
    <source>
        <dbReference type="SAM" id="Phobius"/>
    </source>
</evidence>
<feature type="transmembrane region" description="Helical" evidence="6">
    <location>
        <begin position="34"/>
        <end position="52"/>
    </location>
</feature>
<keyword evidence="2" id="KW-1003">Cell membrane</keyword>
<dbReference type="RefSeq" id="WP_272436830.1">
    <property type="nucleotide sequence ID" value="NZ_JAMQKB010000010.1"/>
</dbReference>
<evidence type="ECO:0000313" key="7">
    <source>
        <dbReference type="EMBL" id="MDC3425029.1"/>
    </source>
</evidence>